<evidence type="ECO:0000256" key="1">
    <source>
        <dbReference type="SAM" id="SignalP"/>
    </source>
</evidence>
<keyword evidence="1" id="KW-0732">Signal</keyword>
<gene>
    <name evidence="2" type="ORF">E6H00_18005</name>
</gene>
<proteinExistence type="predicted"/>
<dbReference type="InterPro" id="IPR050445">
    <property type="entry name" value="Bact_polysacc_biosynth/exp"/>
</dbReference>
<dbReference type="PANTHER" id="PTHR32309:SF31">
    <property type="entry name" value="CAPSULAR EXOPOLYSACCHARIDE FAMILY"/>
    <property type="match status" value="1"/>
</dbReference>
<feature type="signal peptide" evidence="1">
    <location>
        <begin position="1"/>
        <end position="30"/>
    </location>
</feature>
<comment type="caution">
    <text evidence="2">The sequence shown here is derived from an EMBL/GenBank/DDBJ whole genome shotgun (WGS) entry which is preliminary data.</text>
</comment>
<evidence type="ECO:0008006" key="4">
    <source>
        <dbReference type="Google" id="ProtNLM"/>
    </source>
</evidence>
<evidence type="ECO:0000313" key="2">
    <source>
        <dbReference type="EMBL" id="TMI86541.1"/>
    </source>
</evidence>
<sequence>MEFWAYYRILKRRRWLLVAALLAAIVVAIAANRPQVGDFDSSANLSVPSMQRFFFVYGTQGSQNLAVDRTPQALDLVRGRDLAERVVQRFNLSMRPDELQRRLIVEKDPTLNLIRVSVSGKTPAEAVGLTNAVAETAASYDQELQRREATLAREFIEKQADGVATNLHAAEDALLAFQQQNGVALALPVNSEVAGLETQARQADLSLAEIDARLTADRAQMHSQAATRSDKEITDNPIAQILRGQLVQLEVALTSELATHTERYPSVVTTKAK</sequence>
<dbReference type="AlphaFoldDB" id="A0A537JSM6"/>
<organism evidence="2 3">
    <name type="scientific">Candidatus Segetimicrobium genomatis</name>
    <dbReference type="NCBI Taxonomy" id="2569760"/>
    <lineage>
        <taxon>Bacteria</taxon>
        <taxon>Bacillati</taxon>
        <taxon>Candidatus Sysuimicrobiota</taxon>
        <taxon>Candidatus Sysuimicrobiia</taxon>
        <taxon>Candidatus Sysuimicrobiales</taxon>
        <taxon>Candidatus Segetimicrobiaceae</taxon>
        <taxon>Candidatus Segetimicrobium</taxon>
    </lineage>
</organism>
<protein>
    <recommendedName>
        <fullName evidence="4">Polysaccharide chain length determinant N-terminal domain-containing protein</fullName>
    </recommendedName>
</protein>
<evidence type="ECO:0000313" key="3">
    <source>
        <dbReference type="Proteomes" id="UP000318509"/>
    </source>
</evidence>
<dbReference type="Proteomes" id="UP000318509">
    <property type="component" value="Unassembled WGS sequence"/>
</dbReference>
<dbReference type="EMBL" id="VBAK01000197">
    <property type="protein sequence ID" value="TMI86541.1"/>
    <property type="molecule type" value="Genomic_DNA"/>
</dbReference>
<feature type="chain" id="PRO_5022002623" description="Polysaccharide chain length determinant N-terminal domain-containing protein" evidence="1">
    <location>
        <begin position="31"/>
        <end position="273"/>
    </location>
</feature>
<reference evidence="2 3" key="1">
    <citation type="journal article" date="2019" name="Nat. Microbiol.">
        <title>Mediterranean grassland soil C-N compound turnover is dependent on rainfall and depth, and is mediated by genomically divergent microorganisms.</title>
        <authorList>
            <person name="Diamond S."/>
            <person name="Andeer P.F."/>
            <person name="Li Z."/>
            <person name="Crits-Christoph A."/>
            <person name="Burstein D."/>
            <person name="Anantharaman K."/>
            <person name="Lane K.R."/>
            <person name="Thomas B.C."/>
            <person name="Pan C."/>
            <person name="Northen T.R."/>
            <person name="Banfield J.F."/>
        </authorList>
    </citation>
    <scope>NUCLEOTIDE SEQUENCE [LARGE SCALE GENOMIC DNA]</scope>
    <source>
        <strain evidence="2">NP_3</strain>
    </source>
</reference>
<dbReference type="PANTHER" id="PTHR32309">
    <property type="entry name" value="TYROSINE-PROTEIN KINASE"/>
    <property type="match status" value="1"/>
</dbReference>
<name>A0A537JSM6_9BACT</name>
<feature type="non-terminal residue" evidence="2">
    <location>
        <position position="273"/>
    </location>
</feature>
<accession>A0A537JSM6</accession>